<organism evidence="2">
    <name type="scientific">candidate division WOR-3 bacterium</name>
    <dbReference type="NCBI Taxonomy" id="2052148"/>
    <lineage>
        <taxon>Bacteria</taxon>
        <taxon>Bacteria division WOR-3</taxon>
    </lineage>
</organism>
<accession>A0A7C0ZJ71</accession>
<keyword evidence="1" id="KW-0812">Transmembrane</keyword>
<proteinExistence type="predicted"/>
<evidence type="ECO:0000256" key="1">
    <source>
        <dbReference type="SAM" id="Phobius"/>
    </source>
</evidence>
<dbReference type="AlphaFoldDB" id="A0A7C0ZJ71"/>
<reference evidence="2" key="1">
    <citation type="journal article" date="2020" name="mSystems">
        <title>Genome- and Community-Level Interaction Insights into Carbon Utilization and Element Cycling Functions of Hydrothermarchaeota in Hydrothermal Sediment.</title>
        <authorList>
            <person name="Zhou Z."/>
            <person name="Liu Y."/>
            <person name="Xu W."/>
            <person name="Pan J."/>
            <person name="Luo Z.H."/>
            <person name="Li M."/>
        </authorList>
    </citation>
    <scope>NUCLEOTIDE SEQUENCE [LARGE SCALE GENOMIC DNA]</scope>
    <source>
        <strain evidence="2">HyVt-102</strain>
    </source>
</reference>
<feature type="transmembrane region" description="Helical" evidence="1">
    <location>
        <begin position="106"/>
        <end position="129"/>
    </location>
</feature>
<protein>
    <submittedName>
        <fullName evidence="2">Uncharacterized protein</fullName>
    </submittedName>
</protein>
<dbReference type="Proteomes" id="UP000885847">
    <property type="component" value="Unassembled WGS sequence"/>
</dbReference>
<keyword evidence="1" id="KW-0472">Membrane</keyword>
<feature type="transmembrane region" description="Helical" evidence="1">
    <location>
        <begin position="75"/>
        <end position="94"/>
    </location>
</feature>
<sequence>MDERIYELINKKIDGLITEDEERELIRIFKENPDIEKEFKDMEALKGVMDMLKAKDPDWAWEDYWKSLYNRIERGVAWIFFSIGAIILLTYGAIEWVQSVLKDTEMPLIAKLGVFSLVFGLVVLFVSVVRERIFVSRSDKYSREVKK</sequence>
<comment type="caution">
    <text evidence="2">The sequence shown here is derived from an EMBL/GenBank/DDBJ whole genome shotgun (WGS) entry which is preliminary data.</text>
</comment>
<keyword evidence="1" id="KW-1133">Transmembrane helix</keyword>
<evidence type="ECO:0000313" key="2">
    <source>
        <dbReference type="EMBL" id="HDI83705.1"/>
    </source>
</evidence>
<gene>
    <name evidence="2" type="ORF">ENF18_07950</name>
</gene>
<dbReference type="EMBL" id="DQWE01000374">
    <property type="protein sequence ID" value="HDI83705.1"/>
    <property type="molecule type" value="Genomic_DNA"/>
</dbReference>
<name>A0A7C0ZJ71_UNCW3</name>